<comment type="similarity">
    <text evidence="6">Belongs to the methyl-accepting chemotaxis (MCP) protein family.</text>
</comment>
<dbReference type="Pfam" id="PF00672">
    <property type="entry name" value="HAMP"/>
    <property type="match status" value="1"/>
</dbReference>
<keyword evidence="4" id="KW-0472">Membrane</keyword>
<dbReference type="InterPro" id="IPR009875">
    <property type="entry name" value="PilZ_domain"/>
</dbReference>
<evidence type="ECO:0000256" key="2">
    <source>
        <dbReference type="ARBA" id="ARBA00022692"/>
    </source>
</evidence>
<dbReference type="PRINTS" id="PR00260">
    <property type="entry name" value="CHEMTRNSDUCR"/>
</dbReference>
<keyword evidence="8" id="KW-0175">Coiled coil</keyword>
<dbReference type="InterPro" id="IPR004089">
    <property type="entry name" value="MCPsignal_dom"/>
</dbReference>
<evidence type="ECO:0000256" key="4">
    <source>
        <dbReference type="ARBA" id="ARBA00023136"/>
    </source>
</evidence>
<dbReference type="InterPro" id="IPR003660">
    <property type="entry name" value="HAMP_dom"/>
</dbReference>
<dbReference type="AlphaFoldDB" id="A0A975HL95"/>
<evidence type="ECO:0000256" key="3">
    <source>
        <dbReference type="ARBA" id="ARBA00022989"/>
    </source>
</evidence>
<dbReference type="Proteomes" id="UP000682739">
    <property type="component" value="Chromosome"/>
</dbReference>
<evidence type="ECO:0000256" key="8">
    <source>
        <dbReference type="SAM" id="Coils"/>
    </source>
</evidence>
<evidence type="ECO:0000313" key="11">
    <source>
        <dbReference type="EMBL" id="QTH65129.1"/>
    </source>
</evidence>
<organism evidence="11 12">
    <name type="scientific">Psychrosphaera ytuae</name>
    <dbReference type="NCBI Taxonomy" id="2820710"/>
    <lineage>
        <taxon>Bacteria</taxon>
        <taxon>Pseudomonadati</taxon>
        <taxon>Pseudomonadota</taxon>
        <taxon>Gammaproteobacteria</taxon>
        <taxon>Alteromonadales</taxon>
        <taxon>Pseudoalteromonadaceae</taxon>
        <taxon>Psychrosphaera</taxon>
    </lineage>
</organism>
<evidence type="ECO:0000256" key="5">
    <source>
        <dbReference type="ARBA" id="ARBA00023224"/>
    </source>
</evidence>
<keyword evidence="3" id="KW-1133">Transmembrane helix</keyword>
<reference evidence="11" key="1">
    <citation type="submission" date="2021-03" db="EMBL/GenBank/DDBJ databases">
        <title>Description of Psychrosphaera ytuae sp. nov. isolated from deep sea sediment of South China Sea.</title>
        <authorList>
            <person name="Zhang J."/>
            <person name="Xu X.-D."/>
        </authorList>
    </citation>
    <scope>NUCLEOTIDE SEQUENCE</scope>
    <source>
        <strain evidence="11">MTZ26</strain>
    </source>
</reference>
<dbReference type="GO" id="GO:0007165">
    <property type="term" value="P:signal transduction"/>
    <property type="evidence" value="ECO:0007669"/>
    <property type="project" value="UniProtKB-KW"/>
</dbReference>
<accession>A0A975HL95</accession>
<evidence type="ECO:0000259" key="10">
    <source>
        <dbReference type="PROSITE" id="PS50885"/>
    </source>
</evidence>
<feature type="coiled-coil region" evidence="8">
    <location>
        <begin position="170"/>
        <end position="197"/>
    </location>
</feature>
<dbReference type="EMBL" id="CP072110">
    <property type="protein sequence ID" value="QTH65129.1"/>
    <property type="molecule type" value="Genomic_DNA"/>
</dbReference>
<sequence length="546" mass="60681">MKEFWLKLSLRWKLQVGFMAIAMITTVYNRIIASNEIEHVIDTVSKNTSDPALIATLNQQLSDFYVNSIWDTLIQFGLQFFVIMLVAQLFVEPILNLVKSLEAVEHGDLTQTVEVHSKDEIGELERRFNLMIRKLNSILNDVERSTKHMGQSAFQIATISQEIEVMTETEKAKESEINQATLQVQNVAEQVQTISQEANQRSLVAEQQAKKSFTSLTESISQLTHVSGNIGETSAQVEEIVEFSRNINSILSTIKDIAAQTNLLALNAAIEAARAGEQGKGFAVVADEVRGLAVRSQNSANQITQILDELLSKVTTAQSSMQLLVENINESQNQITQTADVVQTMQTDITDTSELNQQIEQVVQQQILSFNQLNGLLKVLFKTIATNSKKISNSSNISTSLNNLTQSLNAQLSGLNIDKSVQFNDQKAKQEFCKRKATRITGHNLVSIKGEFGELNGLSKDLSTTGLGLLLTQPIPELKDLEPMTISLKLPCQDLNEYRDQAPIVLKGHLAWQKEQGEHVYAGIEFENASVQEIKAIESALKFYTA</sequence>
<dbReference type="GO" id="GO:0035438">
    <property type="term" value="F:cyclic-di-GMP binding"/>
    <property type="evidence" value="ECO:0007669"/>
    <property type="project" value="InterPro"/>
</dbReference>
<evidence type="ECO:0000256" key="6">
    <source>
        <dbReference type="ARBA" id="ARBA00029447"/>
    </source>
</evidence>
<dbReference type="SMART" id="SM00304">
    <property type="entry name" value="HAMP"/>
    <property type="match status" value="1"/>
</dbReference>
<dbReference type="Pfam" id="PF00015">
    <property type="entry name" value="MCPsignal"/>
    <property type="match status" value="1"/>
</dbReference>
<evidence type="ECO:0000256" key="1">
    <source>
        <dbReference type="ARBA" id="ARBA00004141"/>
    </source>
</evidence>
<keyword evidence="2" id="KW-0812">Transmembrane</keyword>
<evidence type="ECO:0000256" key="7">
    <source>
        <dbReference type="PROSITE-ProRule" id="PRU00284"/>
    </source>
</evidence>
<proteinExistence type="inferred from homology"/>
<feature type="domain" description="HAMP" evidence="10">
    <location>
        <begin position="88"/>
        <end position="140"/>
    </location>
</feature>
<gene>
    <name evidence="11" type="ORF">J1N51_06750</name>
</gene>
<dbReference type="PROSITE" id="PS50885">
    <property type="entry name" value="HAMP"/>
    <property type="match status" value="1"/>
</dbReference>
<dbReference type="KEGG" id="psym:J1N51_06750"/>
<feature type="domain" description="Methyl-accepting transducer" evidence="9">
    <location>
        <begin position="145"/>
        <end position="381"/>
    </location>
</feature>
<dbReference type="PANTHER" id="PTHR32089:SF119">
    <property type="entry name" value="METHYL-ACCEPTING CHEMOTAXIS PROTEIN CTPL"/>
    <property type="match status" value="1"/>
</dbReference>
<name>A0A975HL95_9GAMM</name>
<evidence type="ECO:0000313" key="12">
    <source>
        <dbReference type="Proteomes" id="UP000682739"/>
    </source>
</evidence>
<dbReference type="SMART" id="SM00283">
    <property type="entry name" value="MA"/>
    <property type="match status" value="1"/>
</dbReference>
<dbReference type="RefSeq" id="WP_208833164.1">
    <property type="nucleotide sequence ID" value="NZ_CP072110.1"/>
</dbReference>
<dbReference type="GO" id="GO:0006935">
    <property type="term" value="P:chemotaxis"/>
    <property type="evidence" value="ECO:0007669"/>
    <property type="project" value="InterPro"/>
</dbReference>
<dbReference type="PROSITE" id="PS50111">
    <property type="entry name" value="CHEMOTAXIS_TRANSDUC_2"/>
    <property type="match status" value="1"/>
</dbReference>
<dbReference type="Pfam" id="PF07238">
    <property type="entry name" value="PilZ"/>
    <property type="match status" value="1"/>
</dbReference>
<dbReference type="GO" id="GO:0016020">
    <property type="term" value="C:membrane"/>
    <property type="evidence" value="ECO:0007669"/>
    <property type="project" value="UniProtKB-SubCell"/>
</dbReference>
<dbReference type="CDD" id="cd06225">
    <property type="entry name" value="HAMP"/>
    <property type="match status" value="1"/>
</dbReference>
<dbReference type="GO" id="GO:0004888">
    <property type="term" value="F:transmembrane signaling receptor activity"/>
    <property type="evidence" value="ECO:0007669"/>
    <property type="project" value="InterPro"/>
</dbReference>
<dbReference type="PANTHER" id="PTHR32089">
    <property type="entry name" value="METHYL-ACCEPTING CHEMOTAXIS PROTEIN MCPB"/>
    <property type="match status" value="1"/>
</dbReference>
<dbReference type="Gene3D" id="1.10.287.950">
    <property type="entry name" value="Methyl-accepting chemotaxis protein"/>
    <property type="match status" value="1"/>
</dbReference>
<keyword evidence="12" id="KW-1185">Reference proteome</keyword>
<keyword evidence="5 7" id="KW-0807">Transducer</keyword>
<dbReference type="SUPFAM" id="SSF58104">
    <property type="entry name" value="Methyl-accepting chemotaxis protein (MCP) signaling domain"/>
    <property type="match status" value="1"/>
</dbReference>
<protein>
    <submittedName>
        <fullName evidence="11">Methyl-accepting chemotaxis protein</fullName>
    </submittedName>
</protein>
<dbReference type="InterPro" id="IPR004090">
    <property type="entry name" value="Chemotax_Me-accpt_rcpt"/>
</dbReference>
<evidence type="ECO:0000259" key="9">
    <source>
        <dbReference type="PROSITE" id="PS50111"/>
    </source>
</evidence>
<comment type="subcellular location">
    <subcellularLocation>
        <location evidence="1">Membrane</location>
        <topology evidence="1">Multi-pass membrane protein</topology>
    </subcellularLocation>
</comment>
<dbReference type="Gene3D" id="2.40.10.220">
    <property type="entry name" value="predicted glycosyltransferase like domains"/>
    <property type="match status" value="1"/>
</dbReference>